<proteinExistence type="predicted"/>
<gene>
    <name evidence="1" type="ordered locus">Psyc_1208</name>
</gene>
<accession>Q4FSE9</accession>
<evidence type="ECO:0000313" key="1">
    <source>
        <dbReference type="EMBL" id="AAZ19059.1"/>
    </source>
</evidence>
<keyword evidence="2" id="KW-1185">Reference proteome</keyword>
<dbReference type="KEGG" id="par:Psyc_1208"/>
<dbReference type="HOGENOM" id="CLU_2702142_0_0_6"/>
<sequence length="73" mass="8672">MITEDNKPSVAILYIATGRYTVFWEYFYRSAEKHLLPNSNKHYVLFTDNLALISKQTDYPNVKMIKQVLLRIF</sequence>
<dbReference type="eggNOG" id="ENOG5032KHW">
    <property type="taxonomic scope" value="Bacteria"/>
</dbReference>
<evidence type="ECO:0000313" key="2">
    <source>
        <dbReference type="Proteomes" id="UP000000546"/>
    </source>
</evidence>
<dbReference type="STRING" id="259536.Psyc_1208"/>
<dbReference type="EMBL" id="CP000082">
    <property type="protein sequence ID" value="AAZ19059.1"/>
    <property type="molecule type" value="Genomic_DNA"/>
</dbReference>
<protein>
    <submittedName>
        <fullName evidence="1">Uncharacterized protein</fullName>
    </submittedName>
</protein>
<dbReference type="Gene3D" id="3.90.550.10">
    <property type="entry name" value="Spore Coat Polysaccharide Biosynthesis Protein SpsA, Chain A"/>
    <property type="match status" value="1"/>
</dbReference>
<dbReference type="AlphaFoldDB" id="Q4FSE9"/>
<organism evidence="1 2">
    <name type="scientific">Psychrobacter arcticus (strain DSM 17307 / VKM B-2377 / 273-4)</name>
    <dbReference type="NCBI Taxonomy" id="259536"/>
    <lineage>
        <taxon>Bacteria</taxon>
        <taxon>Pseudomonadati</taxon>
        <taxon>Pseudomonadota</taxon>
        <taxon>Gammaproteobacteria</taxon>
        <taxon>Moraxellales</taxon>
        <taxon>Moraxellaceae</taxon>
        <taxon>Psychrobacter</taxon>
    </lineage>
</organism>
<name>Q4FSE9_PSYA2</name>
<dbReference type="CAZy" id="GT6">
    <property type="family name" value="Glycosyltransferase Family 6"/>
</dbReference>
<reference evidence="1 2" key="1">
    <citation type="journal article" date="2010" name="Appl. Environ. Microbiol.">
        <title>The genome sequence of Psychrobacter arcticus 273-4, a psychroactive Siberian permafrost bacterium, reveals mechanisms for adaptation to low-temperature growth.</title>
        <authorList>
            <person name="Ayala-del-Rio H.L."/>
            <person name="Chain P.S."/>
            <person name="Grzymski J.J."/>
            <person name="Ponder M.A."/>
            <person name="Ivanova N."/>
            <person name="Bergholz P.W."/>
            <person name="Di Bartolo G."/>
            <person name="Hauser L."/>
            <person name="Land M."/>
            <person name="Bakermans C."/>
            <person name="Rodrigues D."/>
            <person name="Klappenbach J."/>
            <person name="Zarka D."/>
            <person name="Larimer F."/>
            <person name="Richardson P."/>
            <person name="Murray A."/>
            <person name="Thomashow M."/>
            <person name="Tiedje J.M."/>
        </authorList>
    </citation>
    <scope>NUCLEOTIDE SEQUENCE [LARGE SCALE GENOMIC DNA]</scope>
    <source>
        <strain evidence="2">DSM 17307 / VKM B-2377 / 273-4</strain>
    </source>
</reference>
<dbReference type="InterPro" id="IPR029044">
    <property type="entry name" value="Nucleotide-diphossugar_trans"/>
</dbReference>
<dbReference type="Proteomes" id="UP000000546">
    <property type="component" value="Chromosome"/>
</dbReference>
<dbReference type="SUPFAM" id="SSF53448">
    <property type="entry name" value="Nucleotide-diphospho-sugar transferases"/>
    <property type="match status" value="1"/>
</dbReference>